<dbReference type="AlphaFoldDB" id="A0A4P7VNI2"/>
<dbReference type="EMBL" id="CP039393">
    <property type="protein sequence ID" value="QCD35315.1"/>
    <property type="molecule type" value="Genomic_DNA"/>
</dbReference>
<dbReference type="Proteomes" id="UP000297031">
    <property type="component" value="Chromosome"/>
</dbReference>
<gene>
    <name evidence="2" type="ORF">E7746_05120</name>
</gene>
<dbReference type="SUPFAM" id="SSF49344">
    <property type="entry name" value="CBD9-like"/>
    <property type="match status" value="1"/>
</dbReference>
<dbReference type="OrthoDB" id="9801646at2"/>
<dbReference type="Pfam" id="PF16011">
    <property type="entry name" value="CBM9_2"/>
    <property type="match status" value="1"/>
</dbReference>
<dbReference type="Gene3D" id="2.60.40.1190">
    <property type="match status" value="1"/>
</dbReference>
<dbReference type="CDD" id="cd09620">
    <property type="entry name" value="CBM9_like_3"/>
    <property type="match status" value="1"/>
</dbReference>
<keyword evidence="3" id="KW-1185">Reference proteome</keyword>
<evidence type="ECO:0000313" key="3">
    <source>
        <dbReference type="Proteomes" id="UP000297031"/>
    </source>
</evidence>
<sequence>MNSNIDNLIVPRIDNLGEMSTDGIINALDDNGVRRPIDNIDYKEFPYHPLTTFSMAHSDDMLYIDFFVRCNYLRAINDRPNTPVHEDSCVAVYLQPDSKSNRYYAFEINCIGTISGMICEGDGDNACSFIDESTIGRIKCYASCGNRPFRELEGLFTWNVLIAIPLDMLGLKYDGTPLTIKGNFYKCASGTSQPHFLSWMPLDTTKRTFHQPESFGNIILS</sequence>
<feature type="domain" description="Carbohydrate-binding" evidence="1">
    <location>
        <begin position="34"/>
        <end position="219"/>
    </location>
</feature>
<dbReference type="InterPro" id="IPR010502">
    <property type="entry name" value="Carb-bd_dom_fam9"/>
</dbReference>
<dbReference type="RefSeq" id="WP_136410065.1">
    <property type="nucleotide sequence ID" value="NZ_CP039393.1"/>
</dbReference>
<name>A0A4P7VNI2_9BACT</name>
<dbReference type="KEGG" id="mgod:E7746_05120"/>
<evidence type="ECO:0000313" key="2">
    <source>
        <dbReference type="EMBL" id="QCD35315.1"/>
    </source>
</evidence>
<proteinExistence type="predicted"/>
<dbReference type="GO" id="GO:0016052">
    <property type="term" value="P:carbohydrate catabolic process"/>
    <property type="evidence" value="ECO:0007669"/>
    <property type="project" value="InterPro"/>
</dbReference>
<organism evidence="2 3">
    <name type="scientific">Muribaculum gordoncarteri</name>
    <dbReference type="NCBI Taxonomy" id="2530390"/>
    <lineage>
        <taxon>Bacteria</taxon>
        <taxon>Pseudomonadati</taxon>
        <taxon>Bacteroidota</taxon>
        <taxon>Bacteroidia</taxon>
        <taxon>Bacteroidales</taxon>
        <taxon>Muribaculaceae</taxon>
        <taxon>Muribaculum</taxon>
    </lineage>
</organism>
<evidence type="ECO:0000259" key="1">
    <source>
        <dbReference type="Pfam" id="PF16011"/>
    </source>
</evidence>
<dbReference type="GO" id="GO:0004553">
    <property type="term" value="F:hydrolase activity, hydrolyzing O-glycosyl compounds"/>
    <property type="evidence" value="ECO:0007669"/>
    <property type="project" value="InterPro"/>
</dbReference>
<reference evidence="2 3" key="1">
    <citation type="submission" date="2019-02" db="EMBL/GenBank/DDBJ databases">
        <title>Isolation and identification of novel species under the genus Muribaculum.</title>
        <authorList>
            <person name="Miyake S."/>
            <person name="Ding Y."/>
            <person name="Low A."/>
            <person name="Soh M."/>
            <person name="Seedorf H."/>
        </authorList>
    </citation>
    <scope>NUCLEOTIDE SEQUENCE [LARGE SCALE GENOMIC DNA]</scope>
    <source>
        <strain evidence="2 3">TLL-A4</strain>
    </source>
</reference>
<dbReference type="GO" id="GO:0030246">
    <property type="term" value="F:carbohydrate binding"/>
    <property type="evidence" value="ECO:0007669"/>
    <property type="project" value="InterPro"/>
</dbReference>
<accession>A0A4P7VNI2</accession>
<protein>
    <recommendedName>
        <fullName evidence="1">Carbohydrate-binding domain-containing protein</fullName>
    </recommendedName>
</protein>